<keyword evidence="2" id="KW-1185">Reference proteome</keyword>
<comment type="caution">
    <text evidence="1">The sequence shown here is derived from an EMBL/GenBank/DDBJ whole genome shotgun (WGS) entry which is preliminary data.</text>
</comment>
<evidence type="ECO:0000313" key="1">
    <source>
        <dbReference type="EMBL" id="NVI09253.1"/>
    </source>
</evidence>
<accession>A0ABX2NZ38</accession>
<organism evidence="1 2">
    <name type="scientific">Paraburkholderia youngii</name>
    <dbReference type="NCBI Taxonomy" id="2782701"/>
    <lineage>
        <taxon>Bacteria</taxon>
        <taxon>Pseudomonadati</taxon>
        <taxon>Pseudomonadota</taxon>
        <taxon>Betaproteobacteria</taxon>
        <taxon>Burkholderiales</taxon>
        <taxon>Burkholderiaceae</taxon>
        <taxon>Paraburkholderia</taxon>
    </lineage>
</organism>
<dbReference type="RefSeq" id="WP_176369671.1">
    <property type="nucleotide sequence ID" value="NZ_VOMC01000071.1"/>
</dbReference>
<dbReference type="EMBL" id="VOMC01000071">
    <property type="protein sequence ID" value="NVI09253.1"/>
    <property type="molecule type" value="Genomic_DNA"/>
</dbReference>
<name>A0ABX2NZ38_9BURK</name>
<proteinExistence type="predicted"/>
<sequence>MLDFSFLAEFFGSQMAEMSLGQRRAGYQEFQGSQVANIPELPGLYAWYYRPAAVNRNVTVKTLARFFSPQTSVRTVVHQRYGMQLSCKATGEILLGSDEQPVSAALTSAFDTAEPFMQWFFRSPQFVQFSRPVYIGIAKNLYDRVYNQHYLALTQYWDDKHRVSRFISANADSSVQDVMDNLDLPHSFALEARVRGITSTDLMVSVLPTDDMPPGIGPDSAQSESSARRSLERFLQLLSDPICGRR</sequence>
<evidence type="ECO:0000313" key="2">
    <source>
        <dbReference type="Proteomes" id="UP000821598"/>
    </source>
</evidence>
<protein>
    <submittedName>
        <fullName evidence="1">Uncharacterized protein</fullName>
    </submittedName>
</protein>
<dbReference type="Proteomes" id="UP000821598">
    <property type="component" value="Unassembled WGS sequence"/>
</dbReference>
<reference evidence="1 2" key="1">
    <citation type="submission" date="2019-08" db="EMBL/GenBank/DDBJ databases">
        <title>Paraburkholderia simonii sp. nov. and P. youngii sp. nov. Brazilian and Mexican Mimosa-associated rhizobia.</title>
        <authorList>
            <person name="Mavima L."/>
            <person name="Beukes C.W."/>
            <person name="Palmer M."/>
            <person name="De Meyer S.E."/>
            <person name="James E.K."/>
            <person name="Maluk M."/>
            <person name="Avontuur J.R."/>
            <person name="Chan W.Y."/>
            <person name="Venter S.N."/>
            <person name="Steenkamp E.T."/>
        </authorList>
    </citation>
    <scope>NUCLEOTIDE SEQUENCE [LARGE SCALE GENOMIC DNA]</scope>
    <source>
        <strain evidence="1 2">JPY454</strain>
    </source>
</reference>
<gene>
    <name evidence="1" type="ORF">FSB64_37390</name>
</gene>